<gene>
    <name evidence="2" type="ORF">BATDEDRAFT_86673</name>
</gene>
<evidence type="ECO:0000313" key="3">
    <source>
        <dbReference type="Proteomes" id="UP000007241"/>
    </source>
</evidence>
<dbReference type="EMBL" id="GL882880">
    <property type="protein sequence ID" value="EGF82509.1"/>
    <property type="molecule type" value="Genomic_DNA"/>
</dbReference>
<keyword evidence="1" id="KW-0175">Coiled coil</keyword>
<evidence type="ECO:0000256" key="1">
    <source>
        <dbReference type="SAM" id="Coils"/>
    </source>
</evidence>
<dbReference type="GeneID" id="18242537"/>
<dbReference type="AlphaFoldDB" id="F4NWM6"/>
<evidence type="ECO:0000313" key="2">
    <source>
        <dbReference type="EMBL" id="EGF82509.1"/>
    </source>
</evidence>
<dbReference type="OrthoDB" id="2145687at2759"/>
<feature type="coiled-coil region" evidence="1">
    <location>
        <begin position="78"/>
        <end position="122"/>
    </location>
</feature>
<keyword evidence="3" id="KW-1185">Reference proteome</keyword>
<protein>
    <submittedName>
        <fullName evidence="2">Uncharacterized protein</fullName>
    </submittedName>
</protein>
<reference evidence="2 3" key="1">
    <citation type="submission" date="2009-12" db="EMBL/GenBank/DDBJ databases">
        <title>The draft genome of Batrachochytrium dendrobatidis.</title>
        <authorList>
            <consortium name="US DOE Joint Genome Institute (JGI-PGF)"/>
            <person name="Kuo A."/>
            <person name="Salamov A."/>
            <person name="Schmutz J."/>
            <person name="Lucas S."/>
            <person name="Pitluck S."/>
            <person name="Rosenblum E."/>
            <person name="Stajich J."/>
            <person name="Eisen M."/>
            <person name="Grigoriev I.V."/>
        </authorList>
    </citation>
    <scope>NUCLEOTIDE SEQUENCE [LARGE SCALE GENOMIC DNA]</scope>
    <source>
        <strain evidence="3">JAM81 / FGSC 10211</strain>
    </source>
</reference>
<proteinExistence type="predicted"/>
<dbReference type="Proteomes" id="UP000007241">
    <property type="component" value="Unassembled WGS sequence"/>
</dbReference>
<name>F4NWM6_BATDJ</name>
<sequence length="480" mass="55444">MNTREKIAEQQAELAVLNNIYKKDLLKWTTEETIMYGNKEAVSIKKDLVDVSIQQLAVELLFEKDFAAWSSAEKRRYGNQEEAALEQLREKSKQLREKEKQLREEEKQLREQQIILLQLKEKTLVQGSKSPIQGFVDAGQSSSFTQQIEDIKADISKLQESSSKLQESDSKLQESSSKLQETVSNYIQEAETMSISKLTIDKIQKDGYTLIASSVNSINDSDYKIADKFHEFQWPVKNNKKDKKNKDAYLGYLSAFVEPFYRLQAKASIEWPHLYSEVGINPHHLSGEADLYVMPTACTLISRNQLSMVFRMKSNEINSNDLAQAIGCVVAANSLFDVPGRPSPVGVLSDFIDQWCLIWISKDGEVIYANMEKDSELRGKPLTRLTAMYYIQKHLEHYNQLLNDENTKKRRAEHTGWAFDEFEAGVLKQMVLVAEDNMRDLLETDEEIAMYDMRKRMRNTPLFQFPRLPKDFHIFPKFTE</sequence>
<dbReference type="HOGENOM" id="CLU_568553_0_0_1"/>
<accession>F4NWM6</accession>
<dbReference type="InParanoid" id="F4NWM6"/>
<dbReference type="RefSeq" id="XP_006676949.1">
    <property type="nucleotide sequence ID" value="XM_006676886.1"/>
</dbReference>
<organism evidence="2 3">
    <name type="scientific">Batrachochytrium dendrobatidis (strain JAM81 / FGSC 10211)</name>
    <name type="common">Frog chytrid fungus</name>
    <dbReference type="NCBI Taxonomy" id="684364"/>
    <lineage>
        <taxon>Eukaryota</taxon>
        <taxon>Fungi</taxon>
        <taxon>Fungi incertae sedis</taxon>
        <taxon>Chytridiomycota</taxon>
        <taxon>Chytridiomycota incertae sedis</taxon>
        <taxon>Chytridiomycetes</taxon>
        <taxon>Rhizophydiales</taxon>
        <taxon>Rhizophydiales incertae sedis</taxon>
        <taxon>Batrachochytrium</taxon>
    </lineage>
</organism>